<dbReference type="Proteomes" id="UP000281474">
    <property type="component" value="Unassembled WGS sequence"/>
</dbReference>
<keyword evidence="4" id="KW-1185">Reference proteome</keyword>
<evidence type="ECO:0000313" key="4">
    <source>
        <dbReference type="Proteomes" id="UP000281474"/>
    </source>
</evidence>
<dbReference type="Pfam" id="PF06468">
    <property type="entry name" value="Spond_N"/>
    <property type="match status" value="1"/>
</dbReference>
<proteinExistence type="predicted"/>
<evidence type="ECO:0000259" key="2">
    <source>
        <dbReference type="Pfam" id="PF06468"/>
    </source>
</evidence>
<dbReference type="NCBIfam" id="NF038123">
    <property type="entry name" value="NF038123_dom"/>
    <property type="match status" value="1"/>
</dbReference>
<accession>A0A3L8PVA9</accession>
<name>A0A3L8PVA9_9GAMM</name>
<dbReference type="EMBL" id="QZEI01000038">
    <property type="protein sequence ID" value="RLV59290.1"/>
    <property type="molecule type" value="Genomic_DNA"/>
</dbReference>
<dbReference type="Gene3D" id="2.60.40.2130">
    <property type="entry name" value="F-spondin domain"/>
    <property type="match status" value="1"/>
</dbReference>
<gene>
    <name evidence="3" type="ORF">D5018_12805</name>
</gene>
<protein>
    <recommendedName>
        <fullName evidence="2">Spondin domain-containing protein</fullName>
    </recommendedName>
</protein>
<organism evidence="3 4">
    <name type="scientific">Parashewanella curva</name>
    <dbReference type="NCBI Taxonomy" id="2338552"/>
    <lineage>
        <taxon>Bacteria</taxon>
        <taxon>Pseudomonadati</taxon>
        <taxon>Pseudomonadota</taxon>
        <taxon>Gammaproteobacteria</taxon>
        <taxon>Alteromonadales</taxon>
        <taxon>Shewanellaceae</taxon>
        <taxon>Parashewanella</taxon>
    </lineage>
</organism>
<dbReference type="RefSeq" id="WP_121839391.1">
    <property type="nucleotide sequence ID" value="NZ_ML014787.1"/>
</dbReference>
<dbReference type="PROSITE" id="PS51257">
    <property type="entry name" value="PROKAR_LIPOPROTEIN"/>
    <property type="match status" value="1"/>
</dbReference>
<dbReference type="AlphaFoldDB" id="A0A3L8PVA9"/>
<dbReference type="OrthoDB" id="5188840at2"/>
<dbReference type="InterPro" id="IPR009465">
    <property type="entry name" value="Spondin_N"/>
</dbReference>
<dbReference type="InterPro" id="IPR038678">
    <property type="entry name" value="Spondin_N_sf"/>
</dbReference>
<evidence type="ECO:0000256" key="1">
    <source>
        <dbReference type="SAM" id="MobiDB-lite"/>
    </source>
</evidence>
<feature type="domain" description="Spondin" evidence="2">
    <location>
        <begin position="59"/>
        <end position="176"/>
    </location>
</feature>
<sequence>MKMQFSKTIGGMAIVASTLILTGCPSSNDNNSQVEPPKDAPAVKQEYKVTVTNLTANQPFSPITVVAHSAEYPQYRVGEPASNALERLAESGNNSGFSSEKGVEKVASGSGELFPGNKVEVTISLDVDKLLPVSVLTMPVNTNDAFVGLSTIDVSGLAKGQTLSFRGNIYDAGTEANTESKGTVPGPAGGGQGYNSERDDINKVHIHPGVISADDGLTGSALSASHRFDNPGMSVVIERVK</sequence>
<comment type="caution">
    <text evidence="3">The sequence shown here is derived from an EMBL/GenBank/DDBJ whole genome shotgun (WGS) entry which is preliminary data.</text>
</comment>
<feature type="region of interest" description="Disordered" evidence="1">
    <location>
        <begin position="175"/>
        <end position="199"/>
    </location>
</feature>
<evidence type="ECO:0000313" key="3">
    <source>
        <dbReference type="EMBL" id="RLV59290.1"/>
    </source>
</evidence>
<reference evidence="3 4" key="1">
    <citation type="submission" date="2018-09" db="EMBL/GenBank/DDBJ databases">
        <title>Phylogeny of the Shewanellaceae, and recommendation for two new genera, Pseudoshewanella and Parashewanella.</title>
        <authorList>
            <person name="Wang G."/>
        </authorList>
    </citation>
    <scope>NUCLEOTIDE SEQUENCE [LARGE SCALE GENOMIC DNA]</scope>
    <source>
        <strain evidence="3 4">C51</strain>
    </source>
</reference>